<evidence type="ECO:0000256" key="9">
    <source>
        <dbReference type="ARBA" id="ARBA00022842"/>
    </source>
</evidence>
<evidence type="ECO:0000256" key="12">
    <source>
        <dbReference type="HAMAP-Rule" id="MF_01987"/>
    </source>
</evidence>
<evidence type="ECO:0000259" key="13">
    <source>
        <dbReference type="Pfam" id="PF00294"/>
    </source>
</evidence>
<keyword evidence="11 12" id="KW-0119">Carbohydrate metabolism</keyword>
<dbReference type="PANTHER" id="PTHR10584:SF166">
    <property type="entry name" value="RIBOKINASE"/>
    <property type="match status" value="1"/>
</dbReference>
<dbReference type="NCBIfam" id="TIGR02152">
    <property type="entry name" value="D_ribokin_bact"/>
    <property type="match status" value="1"/>
</dbReference>
<keyword evidence="7 12" id="KW-0418">Kinase</keyword>
<feature type="binding site" evidence="12">
    <location>
        <begin position="211"/>
        <end position="216"/>
    </location>
    <ligand>
        <name>ATP</name>
        <dbReference type="ChEBI" id="CHEBI:30616"/>
    </ligand>
</feature>
<keyword evidence="5 12" id="KW-0479">Metal-binding</keyword>
<dbReference type="InterPro" id="IPR002139">
    <property type="entry name" value="Ribo/fructo_kinase"/>
</dbReference>
<evidence type="ECO:0000256" key="3">
    <source>
        <dbReference type="ARBA" id="ARBA00016943"/>
    </source>
</evidence>
<evidence type="ECO:0000256" key="7">
    <source>
        <dbReference type="ARBA" id="ARBA00022777"/>
    </source>
</evidence>
<proteinExistence type="inferred from homology"/>
<feature type="binding site" evidence="12">
    <location>
        <position position="243"/>
    </location>
    <ligand>
        <name>substrate</name>
    </ligand>
</feature>
<gene>
    <name evidence="12" type="primary">rbsK</name>
    <name evidence="14" type="ORF">J2Z43_002019</name>
</gene>
<feature type="binding site" evidence="12">
    <location>
        <position position="183"/>
    </location>
    <ligand>
        <name>ATP</name>
        <dbReference type="ChEBI" id="CHEBI:30616"/>
    </ligand>
</feature>
<accession>A0ABS4ECK0</accession>
<dbReference type="PROSITE" id="PS00584">
    <property type="entry name" value="PFKB_KINASES_2"/>
    <property type="match status" value="1"/>
</dbReference>
<sequence length="296" mass="31803">MGNIIVVGSANLDMVCAVDKRPKSGETVLGNDFFTSPGGKGANQAVAASKLGGNVSIVACLGYDAFGDQMLENFENNNVSTNLITKKEGVSSGVASIVLSDNDNSIIVVQGANEKLDVDMVKQFEDELLKADIVLLQLEVPLKTVEYVINFCYENKIKVLLNPAPAVELSCEIIDRVSYLTPNEHEYKIVFNTQEEIPSILAKYPNKLIITEGSNGVRFHDGEQVRHVPSIKVDVKDTTGAGDTFNGALAAGITECKSLFDSVEYAVVASGISVTKLGAQPGMPTQVEVLKYLQNK</sequence>
<dbReference type="Pfam" id="PF00294">
    <property type="entry name" value="PfkB"/>
    <property type="match status" value="1"/>
</dbReference>
<reference evidence="14 15" key="1">
    <citation type="submission" date="2021-03" db="EMBL/GenBank/DDBJ databases">
        <title>Genomic Encyclopedia of Type Strains, Phase IV (KMG-IV): sequencing the most valuable type-strain genomes for metagenomic binning, comparative biology and taxonomic classification.</title>
        <authorList>
            <person name="Goeker M."/>
        </authorList>
    </citation>
    <scope>NUCLEOTIDE SEQUENCE [LARGE SCALE GENOMIC DNA]</scope>
    <source>
        <strain evidence="14 15">DSM 1289</strain>
    </source>
</reference>
<dbReference type="SUPFAM" id="SSF53613">
    <property type="entry name" value="Ribokinase-like"/>
    <property type="match status" value="1"/>
</dbReference>
<comment type="caution">
    <text evidence="14">The sequence shown here is derived from an EMBL/GenBank/DDBJ whole genome shotgun (WGS) entry which is preliminary data.</text>
</comment>
<keyword evidence="6 12" id="KW-0547">Nucleotide-binding</keyword>
<feature type="binding site" evidence="12">
    <location>
        <position position="139"/>
    </location>
    <ligand>
        <name>substrate</name>
    </ligand>
</feature>
<comment type="activity regulation">
    <text evidence="12">Activated by a monovalent cation that binds near, but not in, the active site. The most likely occupant of the site in vivo is potassium. Ion binding induces a conformational change that may alter substrate affinity.</text>
</comment>
<comment type="subunit">
    <text evidence="12">Homodimer.</text>
</comment>
<comment type="pathway">
    <text evidence="12">Carbohydrate metabolism; D-ribose degradation; D-ribose 5-phosphate from beta-D-ribopyranose: step 2/2.</text>
</comment>
<evidence type="ECO:0000256" key="11">
    <source>
        <dbReference type="ARBA" id="ARBA00023277"/>
    </source>
</evidence>
<feature type="active site" description="Proton acceptor" evidence="12">
    <location>
        <position position="243"/>
    </location>
</feature>
<dbReference type="Gene3D" id="3.40.1190.20">
    <property type="match status" value="1"/>
</dbReference>
<dbReference type="HAMAP" id="MF_01987">
    <property type="entry name" value="Ribokinase"/>
    <property type="match status" value="1"/>
</dbReference>
<keyword evidence="8 12" id="KW-0067">ATP-binding</keyword>
<dbReference type="CDD" id="cd01174">
    <property type="entry name" value="ribokinase"/>
    <property type="match status" value="1"/>
</dbReference>
<dbReference type="InterPro" id="IPR029056">
    <property type="entry name" value="Ribokinase-like"/>
</dbReference>
<evidence type="ECO:0000313" key="14">
    <source>
        <dbReference type="EMBL" id="MBP1855621.1"/>
    </source>
</evidence>
<organism evidence="14 15">
    <name type="scientific">Metaclostridioides mangenotii</name>
    <dbReference type="NCBI Taxonomy" id="1540"/>
    <lineage>
        <taxon>Bacteria</taxon>
        <taxon>Bacillati</taxon>
        <taxon>Bacillota</taxon>
        <taxon>Clostridia</taxon>
        <taxon>Peptostreptococcales</taxon>
        <taxon>Peptostreptococcaceae</taxon>
        <taxon>Metaclostridioides</taxon>
    </lineage>
</organism>
<keyword evidence="9 12" id="KW-0460">Magnesium</keyword>
<dbReference type="Proteomes" id="UP000767291">
    <property type="component" value="Unassembled WGS sequence"/>
</dbReference>
<feature type="binding site" evidence="12">
    <location>
        <position position="237"/>
    </location>
    <ligand>
        <name>K(+)</name>
        <dbReference type="ChEBI" id="CHEBI:29103"/>
    </ligand>
</feature>
<dbReference type="PANTHER" id="PTHR10584">
    <property type="entry name" value="SUGAR KINASE"/>
    <property type="match status" value="1"/>
</dbReference>
<feature type="binding site" evidence="12">
    <location>
        <position position="273"/>
    </location>
    <ligand>
        <name>K(+)</name>
        <dbReference type="ChEBI" id="CHEBI:29103"/>
    </ligand>
</feature>
<keyword evidence="4 12" id="KW-0808">Transferase</keyword>
<feature type="binding site" evidence="12">
    <location>
        <position position="276"/>
    </location>
    <ligand>
        <name>K(+)</name>
        <dbReference type="ChEBI" id="CHEBI:29103"/>
    </ligand>
</feature>
<comment type="subcellular location">
    <subcellularLocation>
        <location evidence="12">Cytoplasm</location>
    </subcellularLocation>
</comment>
<dbReference type="InterPro" id="IPR002173">
    <property type="entry name" value="Carboh/pur_kinase_PfkB_CS"/>
</dbReference>
<dbReference type="RefSeq" id="WP_209457042.1">
    <property type="nucleotide sequence ID" value="NZ_BAAACS010000004.1"/>
</dbReference>
<feature type="binding site" evidence="12">
    <location>
        <position position="278"/>
    </location>
    <ligand>
        <name>K(+)</name>
        <dbReference type="ChEBI" id="CHEBI:29103"/>
    </ligand>
</feature>
<dbReference type="InterPro" id="IPR011611">
    <property type="entry name" value="PfkB_dom"/>
</dbReference>
<comment type="cofactor">
    <cofactor evidence="12">
        <name>Mg(2+)</name>
        <dbReference type="ChEBI" id="CHEBI:18420"/>
    </cofactor>
    <text evidence="12">Requires a divalent cation, most likely magnesium in vivo, as an electrophilic catalyst to aid phosphoryl group transfer. It is the chelate of the metal and the nucleotide that is the actual substrate.</text>
</comment>
<comment type="similarity">
    <text evidence="12">Belongs to the carbohydrate kinase PfkB family. Ribokinase subfamily.</text>
</comment>
<comment type="similarity">
    <text evidence="1">Belongs to the carbohydrate kinase pfkB family.</text>
</comment>
<evidence type="ECO:0000256" key="4">
    <source>
        <dbReference type="ARBA" id="ARBA00022679"/>
    </source>
</evidence>
<dbReference type="EMBL" id="JAGGJX010000004">
    <property type="protein sequence ID" value="MBP1855621.1"/>
    <property type="molecule type" value="Genomic_DNA"/>
</dbReference>
<evidence type="ECO:0000313" key="15">
    <source>
        <dbReference type="Proteomes" id="UP000767291"/>
    </source>
</evidence>
<keyword evidence="12" id="KW-0963">Cytoplasm</keyword>
<feature type="binding site" evidence="12">
    <location>
        <begin position="242"/>
        <end position="243"/>
    </location>
    <ligand>
        <name>ATP</name>
        <dbReference type="ChEBI" id="CHEBI:30616"/>
    </ligand>
</feature>
<dbReference type="GO" id="GO:0004747">
    <property type="term" value="F:ribokinase activity"/>
    <property type="evidence" value="ECO:0007669"/>
    <property type="project" value="UniProtKB-EC"/>
</dbReference>
<evidence type="ECO:0000256" key="5">
    <source>
        <dbReference type="ARBA" id="ARBA00022723"/>
    </source>
</evidence>
<evidence type="ECO:0000256" key="2">
    <source>
        <dbReference type="ARBA" id="ARBA00012035"/>
    </source>
</evidence>
<comment type="catalytic activity">
    <reaction evidence="12">
        <text>D-ribose + ATP = D-ribose 5-phosphate + ADP + H(+)</text>
        <dbReference type="Rhea" id="RHEA:13697"/>
        <dbReference type="ChEBI" id="CHEBI:15378"/>
        <dbReference type="ChEBI" id="CHEBI:30616"/>
        <dbReference type="ChEBI" id="CHEBI:47013"/>
        <dbReference type="ChEBI" id="CHEBI:78346"/>
        <dbReference type="ChEBI" id="CHEBI:456216"/>
        <dbReference type="EC" id="2.7.1.15"/>
    </reaction>
</comment>
<name>A0ABS4ECK0_9FIRM</name>
<feature type="binding site" evidence="12">
    <location>
        <begin position="39"/>
        <end position="43"/>
    </location>
    <ligand>
        <name>substrate</name>
    </ligand>
</feature>
<keyword evidence="15" id="KW-1185">Reference proteome</keyword>
<evidence type="ECO:0000256" key="10">
    <source>
        <dbReference type="ARBA" id="ARBA00022958"/>
    </source>
</evidence>
<dbReference type="InterPro" id="IPR011877">
    <property type="entry name" value="Ribokinase"/>
</dbReference>
<feature type="binding site" evidence="12">
    <location>
        <begin position="11"/>
        <end position="13"/>
    </location>
    <ligand>
        <name>substrate</name>
    </ligand>
</feature>
<keyword evidence="10 12" id="KW-0630">Potassium</keyword>
<feature type="binding site" evidence="12">
    <location>
        <position position="239"/>
    </location>
    <ligand>
        <name>K(+)</name>
        <dbReference type="ChEBI" id="CHEBI:29103"/>
    </ligand>
</feature>
<comment type="function">
    <text evidence="12">Catalyzes the phosphorylation of ribose at O-5 in a reaction requiring ATP and magnesium. The resulting D-ribose-5-phosphate can then be used either for sythesis of nucleotides, histidine, and tryptophan, or as a component of the pentose phosphate pathway.</text>
</comment>
<evidence type="ECO:0000256" key="8">
    <source>
        <dbReference type="ARBA" id="ARBA00022840"/>
    </source>
</evidence>
<dbReference type="PRINTS" id="PR00990">
    <property type="entry name" value="RIBOKINASE"/>
</dbReference>
<protein>
    <recommendedName>
        <fullName evidence="3 12">Ribokinase</fullName>
        <shortName evidence="12">RK</shortName>
        <ecNumber evidence="2 12">2.7.1.15</ecNumber>
    </recommendedName>
</protein>
<evidence type="ECO:0000256" key="6">
    <source>
        <dbReference type="ARBA" id="ARBA00022741"/>
    </source>
</evidence>
<dbReference type="EC" id="2.7.1.15" evidence="2 12"/>
<feature type="domain" description="Carbohydrate kinase PfkB" evidence="13">
    <location>
        <begin position="2"/>
        <end position="285"/>
    </location>
</feature>
<comment type="caution">
    <text evidence="12">Lacks conserved residue(s) required for the propagation of feature annotation.</text>
</comment>
<evidence type="ECO:0000256" key="1">
    <source>
        <dbReference type="ARBA" id="ARBA00005380"/>
    </source>
</evidence>